<proteinExistence type="inferred from homology"/>
<evidence type="ECO:0000256" key="6">
    <source>
        <dbReference type="NCBIfam" id="TIGR00658"/>
    </source>
</evidence>
<dbReference type="PRINTS" id="PR00102">
    <property type="entry name" value="OTCASE"/>
</dbReference>
<evidence type="ECO:0000256" key="5">
    <source>
        <dbReference type="ARBA" id="ARBA00022679"/>
    </source>
</evidence>
<comment type="caution">
    <text evidence="10">The sequence shown here is derived from an EMBL/GenBank/DDBJ whole genome shotgun (WGS) entry which is preliminary data.</text>
</comment>
<dbReference type="InterPro" id="IPR006132">
    <property type="entry name" value="Asp/Orn_carbamoyltranf_P-bd"/>
</dbReference>
<dbReference type="SUPFAM" id="SSF53671">
    <property type="entry name" value="Aspartate/ornithine carbamoyltransferase"/>
    <property type="match status" value="1"/>
</dbReference>
<dbReference type="RefSeq" id="WP_099336859.1">
    <property type="nucleotide sequence ID" value="NZ_MKGN01000012.1"/>
</dbReference>
<evidence type="ECO:0000256" key="4">
    <source>
        <dbReference type="ARBA" id="ARBA00022490"/>
    </source>
</evidence>
<feature type="domain" description="Aspartate/ornithine carbamoyltransferase Asp/Orn-binding" evidence="8">
    <location>
        <begin position="156"/>
        <end position="330"/>
    </location>
</feature>
<dbReference type="PANTHER" id="PTHR45753:SF4">
    <property type="entry name" value="ORNITHINE CARBAMOYLTRANSFERASE SUBUNIT F-RELATED"/>
    <property type="match status" value="1"/>
</dbReference>
<dbReference type="PRINTS" id="PR00100">
    <property type="entry name" value="AOTCASE"/>
</dbReference>
<keyword evidence="5 7" id="KW-0808">Transferase</keyword>
<reference evidence="10 11" key="1">
    <citation type="journal article" date="2017" name="ISME J.">
        <title>Tremblaya phenacola PPER: an evolutionary beta-gammaproteobacterium collage.</title>
        <authorList>
            <person name="Gil R."/>
            <person name="Vargas-Chavez C."/>
            <person name="Lopez-Madrigal S."/>
            <person name="Santos-Garcia D."/>
            <person name="Latorre A."/>
            <person name="Moya A."/>
        </authorList>
    </citation>
    <scope>NUCLEOTIDE SEQUENCE [LARGE SCALE GENOMIC DNA]</scope>
    <source>
        <strain evidence="10 11">PPER</strain>
    </source>
</reference>
<organism evidence="10 11">
    <name type="scientific">Candidatus Tremblayella phenacoccinincola</name>
    <dbReference type="NCBI Taxonomy" id="1010676"/>
    <lineage>
        <taxon>Bacteria</taxon>
        <taxon>Pseudomonadati</taxon>
        <taxon>Pseudomonadota</taxon>
        <taxon>Betaproteobacteria</taxon>
        <taxon>Candidatus Tremblayella</taxon>
    </lineage>
</organism>
<evidence type="ECO:0000256" key="2">
    <source>
        <dbReference type="ARBA" id="ARBA00004975"/>
    </source>
</evidence>
<dbReference type="OrthoDB" id="9802587at2"/>
<dbReference type="EC" id="2.1.3.3" evidence="6"/>
<evidence type="ECO:0000256" key="1">
    <source>
        <dbReference type="ARBA" id="ARBA00004496"/>
    </source>
</evidence>
<comment type="subcellular location">
    <subcellularLocation>
        <location evidence="1">Cytoplasm</location>
    </subcellularLocation>
</comment>
<feature type="domain" description="Aspartate/ornithine carbamoyltransferase carbamoyl-P binding" evidence="9">
    <location>
        <begin position="9"/>
        <end position="147"/>
    </location>
</feature>
<dbReference type="Pfam" id="PF00185">
    <property type="entry name" value="OTCace"/>
    <property type="match status" value="1"/>
</dbReference>
<dbReference type="Pfam" id="PF02729">
    <property type="entry name" value="OTCace_N"/>
    <property type="match status" value="1"/>
</dbReference>
<dbReference type="GO" id="GO:0042450">
    <property type="term" value="P:L-arginine biosynthetic process via ornithine"/>
    <property type="evidence" value="ECO:0007669"/>
    <property type="project" value="UniProtKB-UniRule"/>
</dbReference>
<accession>A0A2G0V738</accession>
<evidence type="ECO:0000313" key="11">
    <source>
        <dbReference type="Proteomes" id="UP000222818"/>
    </source>
</evidence>
<dbReference type="GO" id="GO:0004585">
    <property type="term" value="F:ornithine carbamoyltransferase activity"/>
    <property type="evidence" value="ECO:0007669"/>
    <property type="project" value="UniProtKB-UniRule"/>
</dbReference>
<evidence type="ECO:0000256" key="3">
    <source>
        <dbReference type="ARBA" id="ARBA00016634"/>
    </source>
</evidence>
<dbReference type="PROSITE" id="PS00097">
    <property type="entry name" value="CARBAMOYLTRANSFERASE"/>
    <property type="match status" value="1"/>
</dbReference>
<dbReference type="UniPathway" id="UPA00068">
    <property type="reaction ID" value="UER00112"/>
</dbReference>
<dbReference type="InterPro" id="IPR002292">
    <property type="entry name" value="Orn/put_carbamltrans"/>
</dbReference>
<dbReference type="Gene3D" id="3.40.50.1370">
    <property type="entry name" value="Aspartate/ornithine carbamoyltransferase"/>
    <property type="match status" value="2"/>
</dbReference>
<comment type="similarity">
    <text evidence="7">Belongs to the aspartate/ornithine carbamoyltransferase superfamily.</text>
</comment>
<gene>
    <name evidence="10" type="primary">argF</name>
    <name evidence="10" type="ORF">TPPER_00120</name>
</gene>
<evidence type="ECO:0000259" key="9">
    <source>
        <dbReference type="Pfam" id="PF02729"/>
    </source>
</evidence>
<sequence length="334" mass="38270">MFSLKDSCLLKLSDLSYLELVYILKLASCLKKDNPIAKGNKILYDKKVALIFEKDSTRTRCSFEVASFDYGANITYLGPFGNQITHKESIKDSACFLSRIYDAIEYRGHKHKAIKVLSKHSIVPVINGLTDSFHPTQLLADLLTIKEYYSYYMFSKVRIVYIGDVRNNVCNSILEASLLTGLTIYLLALRTSWSLKFYIYKSQLLSQKAGGNVFITEDARVGINSINYIYTDVWVSMGESKTLWKRRIFYMRSYQVNILLLLRANNINVKFLHCLPAFHDNKTTIGKHIQKAYSYIYGMEVSNEAFYSIYSLVFGQAVNRMFAIKSLLASIGLY</sequence>
<dbReference type="Proteomes" id="UP000222818">
    <property type="component" value="Unassembled WGS sequence"/>
</dbReference>
<dbReference type="GO" id="GO:0016597">
    <property type="term" value="F:amino acid binding"/>
    <property type="evidence" value="ECO:0007669"/>
    <property type="project" value="InterPro"/>
</dbReference>
<dbReference type="InterPro" id="IPR036901">
    <property type="entry name" value="Asp/Orn_carbamoylTrfase_sf"/>
</dbReference>
<name>A0A2G0V738_9PROT</name>
<protein>
    <recommendedName>
        <fullName evidence="3 6">Ornithine carbamoyltransferase</fullName>
        <ecNumber evidence="6">2.1.3.3</ecNumber>
    </recommendedName>
</protein>
<keyword evidence="11" id="KW-1185">Reference proteome</keyword>
<comment type="pathway">
    <text evidence="2">Amino-acid biosynthesis; L-arginine biosynthesis; L-arginine from L-ornithine and carbamoyl phosphate: step 1/3.</text>
</comment>
<dbReference type="NCBIfam" id="TIGR00658">
    <property type="entry name" value="orni_carb_tr"/>
    <property type="match status" value="1"/>
</dbReference>
<evidence type="ECO:0000259" key="8">
    <source>
        <dbReference type="Pfam" id="PF00185"/>
    </source>
</evidence>
<evidence type="ECO:0000313" key="10">
    <source>
        <dbReference type="EMBL" id="PHN16278.1"/>
    </source>
</evidence>
<dbReference type="PANTHER" id="PTHR45753">
    <property type="entry name" value="ORNITHINE CARBAMOYLTRANSFERASE, MITOCHONDRIAL"/>
    <property type="match status" value="1"/>
</dbReference>
<dbReference type="EMBL" id="MKGN01000012">
    <property type="protein sequence ID" value="PHN16278.1"/>
    <property type="molecule type" value="Genomic_DNA"/>
</dbReference>
<dbReference type="AlphaFoldDB" id="A0A2G0V738"/>
<dbReference type="GO" id="GO:0019240">
    <property type="term" value="P:citrulline biosynthetic process"/>
    <property type="evidence" value="ECO:0007669"/>
    <property type="project" value="TreeGrafter"/>
</dbReference>
<dbReference type="InterPro" id="IPR006131">
    <property type="entry name" value="Asp_carbamoyltransf_Asp/Orn-bd"/>
</dbReference>
<evidence type="ECO:0000256" key="7">
    <source>
        <dbReference type="RuleBase" id="RU003634"/>
    </source>
</evidence>
<dbReference type="InterPro" id="IPR006130">
    <property type="entry name" value="Asp/Orn_carbamoylTrfase"/>
</dbReference>
<keyword evidence="4" id="KW-0963">Cytoplasm</keyword>
<dbReference type="GO" id="GO:0005737">
    <property type="term" value="C:cytoplasm"/>
    <property type="evidence" value="ECO:0007669"/>
    <property type="project" value="UniProtKB-SubCell"/>
</dbReference>